<dbReference type="InterPro" id="IPR004838">
    <property type="entry name" value="NHTrfase_class1_PyrdxlP-BS"/>
</dbReference>
<dbReference type="Proteomes" id="UP000178086">
    <property type="component" value="Unassembled WGS sequence"/>
</dbReference>
<evidence type="ECO:0000259" key="5">
    <source>
        <dbReference type="Pfam" id="PF00155"/>
    </source>
</evidence>
<dbReference type="InterPro" id="IPR015424">
    <property type="entry name" value="PyrdxlP-dep_Trfase"/>
</dbReference>
<proteinExistence type="inferred from homology"/>
<evidence type="ECO:0000256" key="1">
    <source>
        <dbReference type="ARBA" id="ARBA00001933"/>
    </source>
</evidence>
<organism evidence="6 7">
    <name type="scientific">Candidatus Aquicultor primus</name>
    <dbReference type="NCBI Taxonomy" id="1797195"/>
    <lineage>
        <taxon>Bacteria</taxon>
        <taxon>Bacillati</taxon>
        <taxon>Actinomycetota</taxon>
        <taxon>Candidatus Aquicultoria</taxon>
        <taxon>Candidatus Aquicultorales</taxon>
        <taxon>Candidatus Aquicultoraceae</taxon>
        <taxon>Candidatus Aquicultor</taxon>
    </lineage>
</organism>
<gene>
    <name evidence="6" type="ORF">A2074_03000</name>
</gene>
<protein>
    <recommendedName>
        <fullName evidence="4">Aminotransferase</fullName>
        <ecNumber evidence="4">2.6.1.-</ecNumber>
    </recommendedName>
</protein>
<dbReference type="EC" id="2.6.1.-" evidence="4"/>
<dbReference type="InterPro" id="IPR015421">
    <property type="entry name" value="PyrdxlP-dep_Trfase_major"/>
</dbReference>
<dbReference type="InterPro" id="IPR050881">
    <property type="entry name" value="LL-DAP_aminotransferase"/>
</dbReference>
<evidence type="ECO:0000313" key="6">
    <source>
        <dbReference type="EMBL" id="OFW33763.1"/>
    </source>
</evidence>
<dbReference type="GO" id="GO:0009089">
    <property type="term" value="P:lysine biosynthetic process via diaminopimelate"/>
    <property type="evidence" value="ECO:0007669"/>
    <property type="project" value="InterPro"/>
</dbReference>
<keyword evidence="2 4" id="KW-0032">Aminotransferase</keyword>
<dbReference type="InterPro" id="IPR015422">
    <property type="entry name" value="PyrdxlP-dep_Trfase_small"/>
</dbReference>
<dbReference type="SUPFAM" id="SSF53383">
    <property type="entry name" value="PLP-dependent transferases"/>
    <property type="match status" value="1"/>
</dbReference>
<comment type="similarity">
    <text evidence="4">Belongs to the class-I pyridoxal-phosphate-dependent aminotransferase family.</text>
</comment>
<dbReference type="PANTHER" id="PTHR42832:SF3">
    <property type="entry name" value="L-GLUTAMINE--4-(METHYLSULFANYL)-2-OXOBUTANOATE AMINOTRANSFERASE"/>
    <property type="match status" value="1"/>
</dbReference>
<dbReference type="CDD" id="cd00609">
    <property type="entry name" value="AAT_like"/>
    <property type="match status" value="1"/>
</dbReference>
<comment type="caution">
    <text evidence="6">The sequence shown here is derived from an EMBL/GenBank/DDBJ whole genome shotgun (WGS) entry which is preliminary data.</text>
</comment>
<sequence length="385" mass="42164">MKLAKRIDNLPPYLFAEIDKRVAEKRAQGVDVISLGIGDPVEPTPKHIIDKLAEQAENAVNHRYPSYFGMPDFRRSIAGWYKKRFNVDLNPDTEVLPLIGSKEGIAHINFAVLDAGDTTLIADPGYPVYNTGAILAGVNPVHVPLVEENDFLPDLDAIDAGTREAAKMLMLNYPNNPTSAIAGDDFFKDLIGWGAKNQVIIAHDNPYSEITFDGYVAPSFLQYPGAKEVGIEFNSLSKTYNMTGWRIGWACGNAKVIEALGRVKTNIDSGIFNAIQHAGIEALEGPQDIIKEMCDIYQKRRDLVMDALGKLGLEAREPKATIYVWVKVPGGYTSASFATHVLDSVGVIVSPGNAYGPSGEGYVRICLSVKDDRLVEALDRIRTLV</sequence>
<evidence type="ECO:0000256" key="3">
    <source>
        <dbReference type="ARBA" id="ARBA00022679"/>
    </source>
</evidence>
<feature type="domain" description="Aminotransferase class I/classII large" evidence="5">
    <location>
        <begin position="31"/>
        <end position="381"/>
    </location>
</feature>
<dbReference type="EMBL" id="MELI01000060">
    <property type="protein sequence ID" value="OFW33763.1"/>
    <property type="molecule type" value="Genomic_DNA"/>
</dbReference>
<dbReference type="AlphaFoldDB" id="A0A1F2USZ0"/>
<dbReference type="InterPro" id="IPR019881">
    <property type="entry name" value="DAP-NH2Trfase_DapL_Desulfo"/>
</dbReference>
<dbReference type="NCBIfam" id="TIGR03540">
    <property type="entry name" value="DapC_direct"/>
    <property type="match status" value="1"/>
</dbReference>
<reference evidence="6 7" key="1">
    <citation type="journal article" date="2016" name="Nat. Commun.">
        <title>Thousands of microbial genomes shed light on interconnected biogeochemical processes in an aquifer system.</title>
        <authorList>
            <person name="Anantharaman K."/>
            <person name="Brown C.T."/>
            <person name="Hug L.A."/>
            <person name="Sharon I."/>
            <person name="Castelle C.J."/>
            <person name="Probst A.J."/>
            <person name="Thomas B.C."/>
            <person name="Singh A."/>
            <person name="Wilkins M.J."/>
            <person name="Karaoz U."/>
            <person name="Brodie E.L."/>
            <person name="Williams K.H."/>
            <person name="Hubbard S.S."/>
            <person name="Banfield J.F."/>
        </authorList>
    </citation>
    <scope>NUCLEOTIDE SEQUENCE [LARGE SCALE GENOMIC DNA]</scope>
</reference>
<dbReference type="Gene3D" id="3.40.640.10">
    <property type="entry name" value="Type I PLP-dependent aspartate aminotransferase-like (Major domain)"/>
    <property type="match status" value="1"/>
</dbReference>
<dbReference type="PROSITE" id="PS00105">
    <property type="entry name" value="AA_TRANSFER_CLASS_1"/>
    <property type="match status" value="1"/>
</dbReference>
<keyword evidence="3 4" id="KW-0808">Transferase</keyword>
<dbReference type="InterPro" id="IPR004839">
    <property type="entry name" value="Aminotransferase_I/II_large"/>
</dbReference>
<comment type="cofactor">
    <cofactor evidence="1 4">
        <name>pyridoxal 5'-phosphate</name>
        <dbReference type="ChEBI" id="CHEBI:597326"/>
    </cofactor>
</comment>
<dbReference type="PANTHER" id="PTHR42832">
    <property type="entry name" value="AMINO ACID AMINOTRANSFERASE"/>
    <property type="match status" value="1"/>
</dbReference>
<evidence type="ECO:0000313" key="7">
    <source>
        <dbReference type="Proteomes" id="UP000178086"/>
    </source>
</evidence>
<name>A0A1F2USZ0_9ACTN</name>
<accession>A0A1F2USZ0</accession>
<dbReference type="GO" id="GO:0010285">
    <property type="term" value="F:L,L-diaminopimelate aminotransferase activity"/>
    <property type="evidence" value="ECO:0007669"/>
    <property type="project" value="InterPro"/>
</dbReference>
<dbReference type="Gene3D" id="3.90.1150.10">
    <property type="entry name" value="Aspartate Aminotransferase, domain 1"/>
    <property type="match status" value="1"/>
</dbReference>
<evidence type="ECO:0000256" key="2">
    <source>
        <dbReference type="ARBA" id="ARBA00022576"/>
    </source>
</evidence>
<dbReference type="GO" id="GO:0030170">
    <property type="term" value="F:pyridoxal phosphate binding"/>
    <property type="evidence" value="ECO:0007669"/>
    <property type="project" value="InterPro"/>
</dbReference>
<evidence type="ECO:0000256" key="4">
    <source>
        <dbReference type="RuleBase" id="RU000481"/>
    </source>
</evidence>
<dbReference type="NCBIfam" id="NF006756">
    <property type="entry name" value="PRK09276.1"/>
    <property type="match status" value="1"/>
</dbReference>
<dbReference type="Pfam" id="PF00155">
    <property type="entry name" value="Aminotran_1_2"/>
    <property type="match status" value="1"/>
</dbReference>